<keyword evidence="3" id="KW-1185">Reference proteome</keyword>
<dbReference type="EMBL" id="CAMXCT030000890">
    <property type="protein sequence ID" value="CAL4771770.1"/>
    <property type="molecule type" value="Genomic_DNA"/>
</dbReference>
<proteinExistence type="predicted"/>
<accession>A0A9P1C5F0</accession>
<sequence length="516" mass="56790">MPRVPGLGLGQSYLECSCWEHQVLRLEAPADSLGPVHVLSAWFGHPTREDLRVDVTDQLRAVASDASIGIQVSASNLGIAGADGCGNRGPSYKNSRYLKKLLVSCCYRWLDEGAEEVCSLLAEKATEEVHATDPRLAKLEQKLTEPHGPLLSSAAEHQLQILQLQSASSLALEGLLYLSERRQRVFIQAAASITSHGFPFAYVACRAAQSLARALRLCTTCASDGLASSCASKAEVRDFMQQCLRYGSQLVFERLFGEFFKHVHAEWLAHRHTFHDASIDYLHQLIKVAHEELLDLLRQHAKDSRHQIEEDILRAETLLEAARLAFCPLLVLLSMGNEEDLRVLCITDVAFFISQTAGVVRAVVMPHGQPLALTNDMSLVALALDLDRFVLGMEDINTLESIASWALQQAVRLDWWAAPPLASLSETSLEHWSAWFRHWDIEKNGHLTSGALALALGAAVRTAADTFSPAAMSDPLEEVLPLLCSLGGLQKISFGRFLSEVAASASELLRRVNTNW</sequence>
<gene>
    <name evidence="1" type="ORF">C1SCF055_LOCUS11989</name>
</gene>
<dbReference type="EMBL" id="CAMXCT020000890">
    <property type="protein sequence ID" value="CAL1137833.1"/>
    <property type="molecule type" value="Genomic_DNA"/>
</dbReference>
<dbReference type="Proteomes" id="UP001152797">
    <property type="component" value="Unassembled WGS sequence"/>
</dbReference>
<evidence type="ECO:0000313" key="3">
    <source>
        <dbReference type="Proteomes" id="UP001152797"/>
    </source>
</evidence>
<reference evidence="2" key="2">
    <citation type="submission" date="2024-04" db="EMBL/GenBank/DDBJ databases">
        <authorList>
            <person name="Chen Y."/>
            <person name="Shah S."/>
            <person name="Dougan E. K."/>
            <person name="Thang M."/>
            <person name="Chan C."/>
        </authorList>
    </citation>
    <scope>NUCLEOTIDE SEQUENCE [LARGE SCALE GENOMIC DNA]</scope>
</reference>
<protein>
    <submittedName>
        <fullName evidence="1">Uncharacterized protein</fullName>
    </submittedName>
</protein>
<evidence type="ECO:0000313" key="2">
    <source>
        <dbReference type="EMBL" id="CAL1137833.1"/>
    </source>
</evidence>
<organism evidence="1">
    <name type="scientific">Cladocopium goreaui</name>
    <dbReference type="NCBI Taxonomy" id="2562237"/>
    <lineage>
        <taxon>Eukaryota</taxon>
        <taxon>Sar</taxon>
        <taxon>Alveolata</taxon>
        <taxon>Dinophyceae</taxon>
        <taxon>Suessiales</taxon>
        <taxon>Symbiodiniaceae</taxon>
        <taxon>Cladocopium</taxon>
    </lineage>
</organism>
<reference evidence="1" key="1">
    <citation type="submission" date="2022-10" db="EMBL/GenBank/DDBJ databases">
        <authorList>
            <person name="Chen Y."/>
            <person name="Dougan E. K."/>
            <person name="Chan C."/>
            <person name="Rhodes N."/>
            <person name="Thang M."/>
        </authorList>
    </citation>
    <scope>NUCLEOTIDE SEQUENCE</scope>
</reference>
<dbReference type="EMBL" id="CAMXCT010000890">
    <property type="protein sequence ID" value="CAI3984458.1"/>
    <property type="molecule type" value="Genomic_DNA"/>
</dbReference>
<comment type="caution">
    <text evidence="1">The sequence shown here is derived from an EMBL/GenBank/DDBJ whole genome shotgun (WGS) entry which is preliminary data.</text>
</comment>
<evidence type="ECO:0000313" key="1">
    <source>
        <dbReference type="EMBL" id="CAI3984458.1"/>
    </source>
</evidence>
<name>A0A9P1C5F0_9DINO</name>
<dbReference type="AlphaFoldDB" id="A0A9P1C5F0"/>